<dbReference type="PANTHER" id="PTHR44757:SF2">
    <property type="entry name" value="BIOFILM ARCHITECTURE MAINTENANCE PROTEIN MBAA"/>
    <property type="match status" value="1"/>
</dbReference>
<dbReference type="InterPro" id="IPR035965">
    <property type="entry name" value="PAS-like_dom_sf"/>
</dbReference>
<evidence type="ECO:0000256" key="1">
    <source>
        <dbReference type="SAM" id="MobiDB-lite"/>
    </source>
</evidence>
<dbReference type="SUPFAM" id="SSF55785">
    <property type="entry name" value="PYP-like sensor domain (PAS domain)"/>
    <property type="match status" value="5"/>
</dbReference>
<dbReference type="Pfam" id="PF12860">
    <property type="entry name" value="PAS_7"/>
    <property type="match status" value="3"/>
</dbReference>
<dbReference type="Gene3D" id="3.30.450.20">
    <property type="entry name" value="PAS domain"/>
    <property type="match status" value="5"/>
</dbReference>
<dbReference type="InterPro" id="IPR000700">
    <property type="entry name" value="PAS-assoc_C"/>
</dbReference>
<dbReference type="CDD" id="cd00130">
    <property type="entry name" value="PAS"/>
    <property type="match status" value="3"/>
</dbReference>
<feature type="domain" description="PAS" evidence="2">
    <location>
        <begin position="33"/>
        <end position="78"/>
    </location>
</feature>
<dbReference type="Proteomes" id="UP000235507">
    <property type="component" value="Unassembled WGS sequence"/>
</dbReference>
<name>A0A8T9APM0_9HYPH</name>
<protein>
    <submittedName>
        <fullName evidence="4">PAS domain S-box protein</fullName>
    </submittedName>
</protein>
<dbReference type="EMBL" id="PNOT02000240">
    <property type="protein sequence ID" value="TSE06107.1"/>
    <property type="molecule type" value="Genomic_DNA"/>
</dbReference>
<dbReference type="NCBIfam" id="TIGR00229">
    <property type="entry name" value="sensory_box"/>
    <property type="match status" value="2"/>
</dbReference>
<dbReference type="Pfam" id="PF08448">
    <property type="entry name" value="PAS_4"/>
    <property type="match status" value="3"/>
</dbReference>
<proteinExistence type="predicted"/>
<feature type="compositionally biased region" description="Basic and acidic residues" evidence="1">
    <location>
        <begin position="14"/>
        <end position="24"/>
    </location>
</feature>
<dbReference type="PROSITE" id="PS50113">
    <property type="entry name" value="PAC"/>
    <property type="match status" value="1"/>
</dbReference>
<dbReference type="InterPro" id="IPR052155">
    <property type="entry name" value="Biofilm_reg_signaling"/>
</dbReference>
<dbReference type="InterPro" id="IPR013656">
    <property type="entry name" value="PAS_4"/>
</dbReference>
<feature type="domain" description="PAS" evidence="2">
    <location>
        <begin position="705"/>
        <end position="753"/>
    </location>
</feature>
<keyword evidence="5" id="KW-1185">Reference proteome</keyword>
<sequence>MAEADEAIGARGKRGPEKPVHRGDAPPCADMDSPDALRQLLEAGSDWVWETDAELRFSWLSPTYQAATGIDPADVLGRFRFDFLDQVLKGNHSAAAHLEDLQARRPFRDFIHELKGGGPDCRWVLTSGFPRFDDEGKFAGYRGVGRNVTALAGAFETMEQNPFSGSDSNRHLADLERTMDAMHMGVVLLDGKLDTLIVNKAYRDLSRIPDGAVTVGAPFSQLMELNRRNGIYGDIDDGQWQRYLASRIEEIRAGSVAPREFVHASGRTMIFSVTALSGGKRLLTYYEVTELKRRDAEIEGANAKIAETFVNLRTMVDEMPIGVLVLDADMRAEVINRAFYDFWRIDPGRAGIGSAFRELMEASRAIDPFGADDVAWQRHTAEREAEIRAGVAGSRQLPHNDGRTLVASLAPLPGGKRLISYVDVTDMKGRETEAQEARKYLVSVLESLPAGVIIYDRDDKFVFANRTLQDMLPALKPFWQPGCSFREALEFGQSVGYFRSSGDAGIDRLYGVEPERWLDSILARYHLPNSSYERLNADGRWYQVYDMRTDDGTFIGVRVDITDIKSREAALRDSMRQIDLFRHVMDELPVAAFIKAQDLSIEFVNKAWCALTGIAKEDVIGRTDRELFGTQDAESYSNDDTQVVVTGKGLEVEEPVTHRDGTVRQLMTRKSRLVATDGSVHLVGSSTDITDVKAREKALEESMRENEVFRSLIDNVPVSIYAKRSDLRQFYVNKGWCDLTGLSREDAIGKTDIEIFGEDGEAFVAGDLAVLRTGDTQEVEETVRLADGSVRHQFARKGAMIASDG</sequence>
<evidence type="ECO:0000313" key="5">
    <source>
        <dbReference type="Proteomes" id="UP000235507"/>
    </source>
</evidence>
<evidence type="ECO:0000259" key="2">
    <source>
        <dbReference type="PROSITE" id="PS50112"/>
    </source>
</evidence>
<dbReference type="AlphaFoldDB" id="A0A8T9APM0"/>
<feature type="domain" description="PAC" evidence="3">
    <location>
        <begin position="650"/>
        <end position="701"/>
    </location>
</feature>
<gene>
    <name evidence="4" type="ORF">C1D09_021195</name>
</gene>
<organism evidence="4 5">
    <name type="scientific">Mesorhizobium intechi</name>
    <dbReference type="NCBI Taxonomy" id="537601"/>
    <lineage>
        <taxon>Bacteria</taxon>
        <taxon>Pseudomonadati</taxon>
        <taxon>Pseudomonadota</taxon>
        <taxon>Alphaproteobacteria</taxon>
        <taxon>Hyphomicrobiales</taxon>
        <taxon>Phyllobacteriaceae</taxon>
        <taxon>Mesorhizobium</taxon>
    </lineage>
</organism>
<feature type="region of interest" description="Disordered" evidence="1">
    <location>
        <begin position="1"/>
        <end position="30"/>
    </location>
</feature>
<dbReference type="PANTHER" id="PTHR44757">
    <property type="entry name" value="DIGUANYLATE CYCLASE DGCP"/>
    <property type="match status" value="1"/>
</dbReference>
<feature type="non-terminal residue" evidence="4">
    <location>
        <position position="805"/>
    </location>
</feature>
<dbReference type="RefSeq" id="WP_143976156.1">
    <property type="nucleotide sequence ID" value="NZ_PNOT02000240.1"/>
</dbReference>
<dbReference type="SMART" id="SM00091">
    <property type="entry name" value="PAS"/>
    <property type="match status" value="6"/>
</dbReference>
<dbReference type="OrthoDB" id="9810730at2"/>
<accession>A0A8T9APM0</accession>
<evidence type="ECO:0000313" key="4">
    <source>
        <dbReference type="EMBL" id="TSE06107.1"/>
    </source>
</evidence>
<feature type="domain" description="PAS" evidence="2">
    <location>
        <begin position="577"/>
        <end position="648"/>
    </location>
</feature>
<reference evidence="4" key="1">
    <citation type="submission" date="2019-07" db="EMBL/GenBank/DDBJ databases">
        <title>Mesorhizobum intechiensis sp. nov. isolated from nodules of Lotus tenuis growing in lowlands of the Flooding Pampa, Argentina.</title>
        <authorList>
            <person name="Estrella M.J."/>
            <person name="Torres Tejerizo G.A."/>
            <person name="Cumpa Velazquez L.M."/>
            <person name="Fontana F."/>
            <person name="Hansen L."/>
            <person name="Pistorio M."/>
            <person name="Sannazzaro A.I."/>
        </authorList>
    </citation>
    <scope>NUCLEOTIDE SEQUENCE</scope>
    <source>
        <strain evidence="4">BD68</strain>
    </source>
</reference>
<dbReference type="InterPro" id="IPR000014">
    <property type="entry name" value="PAS"/>
</dbReference>
<comment type="caution">
    <text evidence="4">The sequence shown here is derived from an EMBL/GenBank/DDBJ whole genome shotgun (WGS) entry which is preliminary data.</text>
</comment>
<dbReference type="PROSITE" id="PS50112">
    <property type="entry name" value="PAS"/>
    <property type="match status" value="3"/>
</dbReference>
<evidence type="ECO:0000259" key="3">
    <source>
        <dbReference type="PROSITE" id="PS50113"/>
    </source>
</evidence>